<dbReference type="SUPFAM" id="SSF51679">
    <property type="entry name" value="Bacterial luciferase-like"/>
    <property type="match status" value="1"/>
</dbReference>
<organism evidence="3 4">
    <name type="scientific">Serratia plymuthica</name>
    <dbReference type="NCBI Taxonomy" id="82996"/>
    <lineage>
        <taxon>Bacteria</taxon>
        <taxon>Pseudomonadati</taxon>
        <taxon>Pseudomonadota</taxon>
        <taxon>Gammaproteobacteria</taxon>
        <taxon>Enterobacterales</taxon>
        <taxon>Yersiniaceae</taxon>
        <taxon>Serratia</taxon>
    </lineage>
</organism>
<dbReference type="Gene3D" id="3.20.20.30">
    <property type="entry name" value="Luciferase-like domain"/>
    <property type="match status" value="1"/>
</dbReference>
<dbReference type="NCBIfam" id="TIGR03558">
    <property type="entry name" value="oxido_grp_1"/>
    <property type="match status" value="1"/>
</dbReference>
<comment type="caution">
    <text evidence="3">The sequence shown here is derived from an EMBL/GenBank/DDBJ whole genome shotgun (WGS) entry which is preliminary data.</text>
</comment>
<dbReference type="Proteomes" id="UP000248196">
    <property type="component" value="Unassembled WGS sequence"/>
</dbReference>
<dbReference type="PANTHER" id="PTHR30137:SF20">
    <property type="entry name" value="N-ACETYL-S-ALKYLCYSTEINE MONOOXYGENASE"/>
    <property type="match status" value="1"/>
</dbReference>
<reference evidence="3 4" key="1">
    <citation type="submission" date="2017-11" db="EMBL/GenBank/DDBJ databases">
        <title>Genome sequence of the oocydin A producing rhizobacterium Serratia plymuthica 4Rx5.</title>
        <authorList>
            <person name="Matilla M.A."/>
            <person name="Udaondo Z."/>
            <person name="Salmond G.P.C."/>
        </authorList>
    </citation>
    <scope>NUCLEOTIDE SEQUENCE [LARGE SCALE GENOMIC DNA]</scope>
    <source>
        <strain evidence="3 4">4Rx5</strain>
    </source>
</reference>
<dbReference type="InterPro" id="IPR019949">
    <property type="entry name" value="CmoO-like"/>
</dbReference>
<dbReference type="OrthoDB" id="9780518at2"/>
<evidence type="ECO:0000259" key="2">
    <source>
        <dbReference type="Pfam" id="PF00296"/>
    </source>
</evidence>
<protein>
    <submittedName>
        <fullName evidence="3">LLM class flavin-dependent oxidoreductase</fullName>
    </submittedName>
</protein>
<accession>A0A318P1Z4</accession>
<comment type="similarity">
    <text evidence="1">To bacterial alkanal monooxygenase alpha and beta chains.</text>
</comment>
<evidence type="ECO:0000313" key="4">
    <source>
        <dbReference type="Proteomes" id="UP000248196"/>
    </source>
</evidence>
<dbReference type="Pfam" id="PF00296">
    <property type="entry name" value="Bac_luciferase"/>
    <property type="match status" value="1"/>
</dbReference>
<dbReference type="RefSeq" id="WP_004944955.1">
    <property type="nucleotide sequence ID" value="NZ_CAMISH010000001.1"/>
</dbReference>
<dbReference type="AlphaFoldDB" id="A0A318P1Z4"/>
<evidence type="ECO:0000256" key="1">
    <source>
        <dbReference type="ARBA" id="ARBA00007789"/>
    </source>
</evidence>
<dbReference type="InterPro" id="IPR036661">
    <property type="entry name" value="Luciferase-like_sf"/>
</dbReference>
<dbReference type="PANTHER" id="PTHR30137">
    <property type="entry name" value="LUCIFERASE-LIKE MONOOXYGENASE"/>
    <property type="match status" value="1"/>
</dbReference>
<gene>
    <name evidence="3" type="ORF">CT690_02575</name>
</gene>
<dbReference type="InterPro" id="IPR011251">
    <property type="entry name" value="Luciferase-like_dom"/>
</dbReference>
<dbReference type="InterPro" id="IPR050766">
    <property type="entry name" value="Bact_Lucif_Oxidored"/>
</dbReference>
<name>A0A318P1Z4_SERPL</name>
<sequence>MAYALSVLDKSPIAEGESAAQALARTLHLAQQAEIWGYRRFWLAEHHNTPQLACPSPEVLIAYLLGQTSRIRIGSGGVMLQHYSAYKVAENFNLLATLAPGRVDLGVGKAPGGLPLSTQALQAAHDQQHKPDFPQQLAQLNAYLNDDAQPGLSATPQPEQSAQRFLLGASSESAQLAAEHGWAFVYAAQLNGNPDDIQRALAHYSAQSGGRKALLAVAAIVADTAAQAKELAAGIQQYRVHVAGGQSVTVGSLEQAESFVQQAGATDYRIEPRESHILLGTAQQVRRQLDQLHQQYGVEEFVIDTPVSQPTARLASLQLLAQESLALA</sequence>
<dbReference type="GO" id="GO:0016705">
    <property type="term" value="F:oxidoreductase activity, acting on paired donors, with incorporation or reduction of molecular oxygen"/>
    <property type="evidence" value="ECO:0007669"/>
    <property type="project" value="InterPro"/>
</dbReference>
<feature type="domain" description="Luciferase-like" evidence="2">
    <location>
        <begin position="14"/>
        <end position="295"/>
    </location>
</feature>
<proteinExistence type="predicted"/>
<dbReference type="GO" id="GO:0005829">
    <property type="term" value="C:cytosol"/>
    <property type="evidence" value="ECO:0007669"/>
    <property type="project" value="TreeGrafter"/>
</dbReference>
<dbReference type="EMBL" id="PESE01000001">
    <property type="protein sequence ID" value="PYD40191.1"/>
    <property type="molecule type" value="Genomic_DNA"/>
</dbReference>
<evidence type="ECO:0000313" key="3">
    <source>
        <dbReference type="EMBL" id="PYD40191.1"/>
    </source>
</evidence>